<dbReference type="PANTHER" id="PTHR23240:SF6">
    <property type="entry name" value="DNA CROSS-LINK REPAIR 1A PROTEIN"/>
    <property type="match status" value="1"/>
</dbReference>
<protein>
    <recommendedName>
        <fullName evidence="7">SAM domain-containing protein</fullName>
    </recommendedName>
</protein>
<dbReference type="Gene3D" id="3.40.50.12650">
    <property type="match status" value="1"/>
</dbReference>
<dbReference type="CDD" id="cd09487">
    <property type="entry name" value="SAM_superfamily"/>
    <property type="match status" value="1"/>
</dbReference>
<dbReference type="GO" id="GO:0003684">
    <property type="term" value="F:damaged DNA binding"/>
    <property type="evidence" value="ECO:0007669"/>
    <property type="project" value="TreeGrafter"/>
</dbReference>
<dbReference type="EMBL" id="CP144747">
    <property type="protein sequence ID" value="WVZ65088.1"/>
    <property type="molecule type" value="Genomic_DNA"/>
</dbReference>
<dbReference type="GO" id="GO:0035312">
    <property type="term" value="F:5'-3' DNA exonuclease activity"/>
    <property type="evidence" value="ECO:0007669"/>
    <property type="project" value="TreeGrafter"/>
</dbReference>
<dbReference type="SMART" id="SM00454">
    <property type="entry name" value="SAM"/>
    <property type="match status" value="1"/>
</dbReference>
<dbReference type="GO" id="GO:0006303">
    <property type="term" value="P:double-strand break repair via nonhomologous end joining"/>
    <property type="evidence" value="ECO:0007669"/>
    <property type="project" value="TreeGrafter"/>
</dbReference>
<reference evidence="8 9" key="1">
    <citation type="submission" date="2024-02" db="EMBL/GenBank/DDBJ databases">
        <title>High-quality chromosome-scale genome assembly of Pensacola bahiagrass (Paspalum notatum Flugge var. saurae).</title>
        <authorList>
            <person name="Vega J.M."/>
            <person name="Podio M."/>
            <person name="Orjuela J."/>
            <person name="Siena L.A."/>
            <person name="Pessino S.C."/>
            <person name="Combes M.C."/>
            <person name="Mariac C."/>
            <person name="Albertini E."/>
            <person name="Pupilli F."/>
            <person name="Ortiz J.P.A."/>
            <person name="Leblanc O."/>
        </authorList>
    </citation>
    <scope>NUCLEOTIDE SEQUENCE [LARGE SCALE GENOMIC DNA]</scope>
    <source>
        <strain evidence="8">R1</strain>
        <tissue evidence="8">Leaf</tissue>
    </source>
</reference>
<dbReference type="AlphaFoldDB" id="A0AAQ3T1V7"/>
<dbReference type="SUPFAM" id="SSF56281">
    <property type="entry name" value="Metallo-hydrolase/oxidoreductase"/>
    <property type="match status" value="1"/>
</dbReference>
<dbReference type="PROSITE" id="PS50105">
    <property type="entry name" value="SAM_DOMAIN"/>
    <property type="match status" value="1"/>
</dbReference>
<gene>
    <name evidence="8" type="ORF">U9M48_014509</name>
</gene>
<keyword evidence="4" id="KW-0234">DNA repair</keyword>
<dbReference type="FunFam" id="3.40.50.12650:FF:000004">
    <property type="entry name" value="DNA cross-link repair 1A protein"/>
    <property type="match status" value="1"/>
</dbReference>
<feature type="region of interest" description="Disordered" evidence="6">
    <location>
        <begin position="189"/>
        <end position="208"/>
    </location>
</feature>
<dbReference type="FunFam" id="3.60.15.10:FF:000027">
    <property type="entry name" value="DNA ligase 6"/>
    <property type="match status" value="1"/>
</dbReference>
<dbReference type="PANTHER" id="PTHR23240">
    <property type="entry name" value="DNA CROSS-LINK REPAIR PROTEIN PSO2/SNM1-RELATED"/>
    <property type="match status" value="1"/>
</dbReference>
<dbReference type="InterPro" id="IPR011084">
    <property type="entry name" value="DRMBL"/>
</dbReference>
<proteinExistence type="inferred from homology"/>
<evidence type="ECO:0000313" key="8">
    <source>
        <dbReference type="EMBL" id="WVZ65088.1"/>
    </source>
</evidence>
<evidence type="ECO:0000256" key="5">
    <source>
        <dbReference type="ARBA" id="ARBA00023242"/>
    </source>
</evidence>
<dbReference type="InterPro" id="IPR013761">
    <property type="entry name" value="SAM/pointed_sf"/>
</dbReference>
<evidence type="ECO:0000313" key="9">
    <source>
        <dbReference type="Proteomes" id="UP001341281"/>
    </source>
</evidence>
<feature type="region of interest" description="Disordered" evidence="6">
    <location>
        <begin position="1"/>
        <end position="90"/>
    </location>
</feature>
<comment type="similarity">
    <text evidence="2">Belongs to the DNA repair metallo-beta-lactamase (DRMBL) family.</text>
</comment>
<organism evidence="8 9">
    <name type="scientific">Paspalum notatum var. saurae</name>
    <dbReference type="NCBI Taxonomy" id="547442"/>
    <lineage>
        <taxon>Eukaryota</taxon>
        <taxon>Viridiplantae</taxon>
        <taxon>Streptophyta</taxon>
        <taxon>Embryophyta</taxon>
        <taxon>Tracheophyta</taxon>
        <taxon>Spermatophyta</taxon>
        <taxon>Magnoliopsida</taxon>
        <taxon>Liliopsida</taxon>
        <taxon>Poales</taxon>
        <taxon>Poaceae</taxon>
        <taxon>PACMAD clade</taxon>
        <taxon>Panicoideae</taxon>
        <taxon>Andropogonodae</taxon>
        <taxon>Paspaleae</taxon>
        <taxon>Paspalinae</taxon>
        <taxon>Paspalum</taxon>
    </lineage>
</organism>
<sequence>MPANRKLSEKPSPANRKVSAKPSPSPTVAPASLSKSTAHPFLGDCDDDDDFQPPRARPLKPCNGAAALRPLKKLKSSPSLSGKENGSAAGGAATAKGVAATAAKAAETLAAGSKVSGGAPEAKKLGSKVKIGLDRYGYYTGSSSSLPNLIESRVLALGALCDLGVERCEELQIPGSRYSTSVAEGHATDEMADSEYNPPKLEKKLSSSEAVEGYHRARLIEPGLLESDANCKFLTAGSYDSEGHDSGILGSLTDKQNMEKANGVASECGLGLHNGNLHLDSIESKLLMPNAKYDPRGCDRSEIQEPGLKACNLISQERKVAAGHCACATPEDVTTKNKSSGPDVSESKLLESQMIHDFEADGYDNFEIGTQLSELINLCMKDSIEGQSNCSASPMEQGIFDSKRLKSDYEVKCPLCGLDIYDLSQELRQLHTNNCLDQPAKESNPSPEKEPCAGESVDIRRAVEWLRNLGLSRYEEVFIREEIDWETLQWLTEEDLLGMGITSLGPRKKIIHALGELRKKHDDANETEDVVLNSENTKKTKLLMNGNKLITQYFQCSSVDQRQRKVYKVKTPNMNEQKSSSTKIPTRRSCAGKRNVKDTPLWCCIPGTPFRVDAFRYLRGDCSHWFLTHFHVDHYQGLTKSFCHGKIYCSSITASLVHHKIGIPWDRLHVLPLNEKISVAGVNLTCFDANHCPGSIIILFEPPNSKAVLHTGDFRFSSEMVNNPVLQSSHIHTLILDTTYCNPRYDFPSQETVIQFVIEAIQAEAFNPKTLFLIGSYTIGKERLFMEVARLLQKKIYVGAAKLQILKHLELPQEIMHWFTANEAESHIHVVPMWTLASFKRMKYLSNQYAGRFDLIVAFCPTGWAFGKGRKRTPGKRWQQGSIIRYEVPYSEHSSFTELQEFVKFISPEHIIPSVNNDGPESADAMLAQLLNE</sequence>
<dbReference type="Gene3D" id="3.60.15.10">
    <property type="entry name" value="Ribonuclease Z/Hydroxyacylglutathione hydrolase-like"/>
    <property type="match status" value="1"/>
</dbReference>
<dbReference type="Pfam" id="PF07522">
    <property type="entry name" value="DRMBL"/>
    <property type="match status" value="1"/>
</dbReference>
<feature type="compositionally biased region" description="Low complexity" evidence="6">
    <location>
        <begin position="76"/>
        <end position="90"/>
    </location>
</feature>
<evidence type="ECO:0000256" key="2">
    <source>
        <dbReference type="ARBA" id="ARBA00010304"/>
    </source>
</evidence>
<evidence type="ECO:0000256" key="6">
    <source>
        <dbReference type="SAM" id="MobiDB-lite"/>
    </source>
</evidence>
<dbReference type="Pfam" id="PF00536">
    <property type="entry name" value="SAM_1"/>
    <property type="match status" value="1"/>
</dbReference>
<dbReference type="GO" id="GO:0005634">
    <property type="term" value="C:nucleus"/>
    <property type="evidence" value="ECO:0007669"/>
    <property type="project" value="UniProtKB-SubCell"/>
</dbReference>
<keyword evidence="5" id="KW-0539">Nucleus</keyword>
<keyword evidence="9" id="KW-1185">Reference proteome</keyword>
<evidence type="ECO:0000256" key="1">
    <source>
        <dbReference type="ARBA" id="ARBA00004123"/>
    </source>
</evidence>
<dbReference type="InterPro" id="IPR036866">
    <property type="entry name" value="RibonucZ/Hydroxyglut_hydro"/>
</dbReference>
<dbReference type="Proteomes" id="UP001341281">
    <property type="component" value="Chromosome 03"/>
</dbReference>
<accession>A0AAQ3T1V7</accession>
<feature type="domain" description="SAM" evidence="7">
    <location>
        <begin position="457"/>
        <end position="520"/>
    </location>
</feature>
<dbReference type="FunFam" id="1.10.150.50:FF:000078">
    <property type="entry name" value="Sterile alpha motif (SAM) domain-containing protein"/>
    <property type="match status" value="1"/>
</dbReference>
<name>A0AAQ3T1V7_PASNO</name>
<dbReference type="GO" id="GO:0036297">
    <property type="term" value="P:interstrand cross-link repair"/>
    <property type="evidence" value="ECO:0007669"/>
    <property type="project" value="TreeGrafter"/>
</dbReference>
<dbReference type="SUPFAM" id="SSF47769">
    <property type="entry name" value="SAM/Pointed domain"/>
    <property type="match status" value="1"/>
</dbReference>
<evidence type="ECO:0000256" key="3">
    <source>
        <dbReference type="ARBA" id="ARBA00022763"/>
    </source>
</evidence>
<evidence type="ECO:0000256" key="4">
    <source>
        <dbReference type="ARBA" id="ARBA00023204"/>
    </source>
</evidence>
<evidence type="ECO:0000259" key="7">
    <source>
        <dbReference type="PROSITE" id="PS50105"/>
    </source>
</evidence>
<dbReference type="CDD" id="cd16273">
    <property type="entry name" value="SNM1A-1C-like_MBL-fold"/>
    <property type="match status" value="1"/>
</dbReference>
<dbReference type="InterPro" id="IPR001660">
    <property type="entry name" value="SAM"/>
</dbReference>
<comment type="subcellular location">
    <subcellularLocation>
        <location evidence="1">Nucleus</location>
    </subcellularLocation>
</comment>
<keyword evidence="3" id="KW-0227">DNA damage</keyword>
<dbReference type="Gene3D" id="1.10.150.50">
    <property type="entry name" value="Transcription Factor, Ets-1"/>
    <property type="match status" value="1"/>
</dbReference>